<reference evidence="3" key="1">
    <citation type="submission" date="2019-04" db="EMBL/GenBank/DDBJ databases">
        <title>Complete genome sequence of Sphingomonas sp. W1-2-3.</title>
        <authorList>
            <person name="Im W.T."/>
        </authorList>
    </citation>
    <scope>NUCLEOTIDE SEQUENCE [LARGE SCALE GENOMIC DNA]</scope>
    <source>
        <strain evidence="3">W1-2-3</strain>
    </source>
</reference>
<organism evidence="2 3">
    <name type="scientific">Hankyongella ginsenosidimutans</name>
    <dbReference type="NCBI Taxonomy" id="1763828"/>
    <lineage>
        <taxon>Bacteria</taxon>
        <taxon>Pseudomonadati</taxon>
        <taxon>Pseudomonadota</taxon>
        <taxon>Alphaproteobacteria</taxon>
        <taxon>Sphingomonadales</taxon>
        <taxon>Sphingomonadaceae</taxon>
        <taxon>Hankyongella</taxon>
    </lineage>
</organism>
<evidence type="ECO:0000256" key="1">
    <source>
        <dbReference type="SAM" id="MobiDB-lite"/>
    </source>
</evidence>
<dbReference type="KEGG" id="hgn:E6W36_13595"/>
<dbReference type="Proteomes" id="UP000298714">
    <property type="component" value="Chromosome"/>
</dbReference>
<dbReference type="Gene3D" id="3.80.30.30">
    <property type="match status" value="1"/>
</dbReference>
<sequence>MEPRASTPGKRLEAIRLLAERGVPVNVFVSPVIPTSTTMRSRRSWRRRPGPVLLARRRSTCACPMKSRTCSRPGWPNTGRTAPNA</sequence>
<evidence type="ECO:0000313" key="2">
    <source>
        <dbReference type="EMBL" id="QCI80161.1"/>
    </source>
</evidence>
<name>A0A4D7C4Z3_9SPHN</name>
<evidence type="ECO:0000313" key="3">
    <source>
        <dbReference type="Proteomes" id="UP000298714"/>
    </source>
</evidence>
<protein>
    <submittedName>
        <fullName evidence="2">Uncharacterized protein</fullName>
    </submittedName>
</protein>
<feature type="region of interest" description="Disordered" evidence="1">
    <location>
        <begin position="65"/>
        <end position="85"/>
    </location>
</feature>
<proteinExistence type="predicted"/>
<keyword evidence="3" id="KW-1185">Reference proteome</keyword>
<dbReference type="AlphaFoldDB" id="A0A4D7C4Z3"/>
<dbReference type="EMBL" id="CP039704">
    <property type="protein sequence ID" value="QCI80161.1"/>
    <property type="molecule type" value="Genomic_DNA"/>
</dbReference>
<accession>A0A4D7C4Z3</accession>
<gene>
    <name evidence="2" type="ORF">E6W36_13595</name>
</gene>